<reference evidence="4" key="1">
    <citation type="submission" date="2023-12" db="EMBL/GenBank/DDBJ databases">
        <title>Fervidustalea candida gen. nov., sp. nov., a novel member of the family Paenibacillaceae isolated from a geothermal area.</title>
        <authorList>
            <person name="Li W.-J."/>
            <person name="Jiao J.-Y."/>
            <person name="Chen Y."/>
        </authorList>
    </citation>
    <scope>NUCLEOTIDE SEQUENCE</scope>
    <source>
        <strain evidence="4">SYSU GA230002</strain>
    </source>
</reference>
<feature type="modified residue" description="Phosphohistidine" evidence="1">
    <location>
        <position position="43"/>
    </location>
</feature>
<accession>A0ABU5ZJY9</accession>
<dbReference type="SUPFAM" id="SSF47226">
    <property type="entry name" value="Histidine-containing phosphotransfer domain, HPT domain"/>
    <property type="match status" value="1"/>
</dbReference>
<feature type="domain" description="HPt" evidence="3">
    <location>
        <begin position="1"/>
        <end position="100"/>
    </location>
</feature>
<evidence type="ECO:0000259" key="2">
    <source>
        <dbReference type="PROSITE" id="PS50801"/>
    </source>
</evidence>
<dbReference type="InterPro" id="IPR051315">
    <property type="entry name" value="Bact_Chemotaxis_CheA"/>
</dbReference>
<evidence type="ECO:0000259" key="3">
    <source>
        <dbReference type="PROSITE" id="PS50894"/>
    </source>
</evidence>
<dbReference type="InterPro" id="IPR002645">
    <property type="entry name" value="STAS_dom"/>
</dbReference>
<dbReference type="CDD" id="cd00088">
    <property type="entry name" value="HPT"/>
    <property type="match status" value="1"/>
</dbReference>
<name>A0ABU5ZJY9_9BACL</name>
<dbReference type="InterPro" id="IPR036641">
    <property type="entry name" value="HPT_dom_sf"/>
</dbReference>
<proteinExistence type="predicted"/>
<evidence type="ECO:0000256" key="1">
    <source>
        <dbReference type="PROSITE-ProRule" id="PRU00110"/>
    </source>
</evidence>
<feature type="domain" description="STAS" evidence="2">
    <location>
        <begin position="372"/>
        <end position="440"/>
    </location>
</feature>
<protein>
    <submittedName>
        <fullName evidence="4">Hpt domain-containing protein</fullName>
    </submittedName>
</protein>
<dbReference type="PROSITE" id="PS50801">
    <property type="entry name" value="STAS"/>
    <property type="match status" value="1"/>
</dbReference>
<keyword evidence="1" id="KW-0597">Phosphoprotein</keyword>
<dbReference type="InterPro" id="IPR008207">
    <property type="entry name" value="Sig_transdc_His_kin_Hpt_dom"/>
</dbReference>
<organism evidence="4 5">
    <name type="scientific">Ferviditalea candida</name>
    <dbReference type="NCBI Taxonomy" id="3108399"/>
    <lineage>
        <taxon>Bacteria</taxon>
        <taxon>Bacillati</taxon>
        <taxon>Bacillota</taxon>
        <taxon>Bacilli</taxon>
        <taxon>Bacillales</taxon>
        <taxon>Paenibacillaceae</taxon>
        <taxon>Ferviditalea</taxon>
    </lineage>
</organism>
<dbReference type="SUPFAM" id="SSF55052">
    <property type="entry name" value="CheY-binding domain of CheA"/>
    <property type="match status" value="1"/>
</dbReference>
<dbReference type="EMBL" id="JAYJLD010000023">
    <property type="protein sequence ID" value="MEB3102829.1"/>
    <property type="molecule type" value="Genomic_DNA"/>
</dbReference>
<gene>
    <name evidence="4" type="ORF">VF724_14305</name>
</gene>
<evidence type="ECO:0000313" key="4">
    <source>
        <dbReference type="EMBL" id="MEB3102829.1"/>
    </source>
</evidence>
<comment type="caution">
    <text evidence="4">The sequence shown here is derived from an EMBL/GenBank/DDBJ whole genome shotgun (WGS) entry which is preliminary data.</text>
</comment>
<dbReference type="PANTHER" id="PTHR43395">
    <property type="entry name" value="SENSOR HISTIDINE KINASE CHEA"/>
    <property type="match status" value="1"/>
</dbReference>
<evidence type="ECO:0000313" key="5">
    <source>
        <dbReference type="Proteomes" id="UP001310386"/>
    </source>
</evidence>
<dbReference type="SMART" id="SM00073">
    <property type="entry name" value="HPT"/>
    <property type="match status" value="1"/>
</dbReference>
<dbReference type="Pfam" id="PF01627">
    <property type="entry name" value="Hpt"/>
    <property type="match status" value="1"/>
</dbReference>
<dbReference type="RefSeq" id="WP_371754953.1">
    <property type="nucleotide sequence ID" value="NZ_JAYJLD010000023.1"/>
</dbReference>
<dbReference type="Gene3D" id="1.20.120.160">
    <property type="entry name" value="HPT domain"/>
    <property type="match status" value="1"/>
</dbReference>
<dbReference type="InterPro" id="IPR035891">
    <property type="entry name" value="CheY-binding_CheA"/>
</dbReference>
<dbReference type="Proteomes" id="UP001310386">
    <property type="component" value="Unassembled WGS sequence"/>
</dbReference>
<dbReference type="PANTHER" id="PTHR43395:SF10">
    <property type="entry name" value="CHEMOTAXIS PROTEIN CHEA"/>
    <property type="match status" value="1"/>
</dbReference>
<dbReference type="PROSITE" id="PS50894">
    <property type="entry name" value="HPT"/>
    <property type="match status" value="1"/>
</dbReference>
<sequence length="476" mass="54563">MDPMYIAYFEETEEFLQKAEGCLIKLETAYSADDINELFRIAHSIKGSSMMMGYDKIGNLTHKLEDMLDYVRKGKLQLDSQVFRLCFDGLDYVKKLFESKKAMLDEENDKDVVLAARKLEEEIDQLLRGISEEKNPDRKQSEPVSGIVSAMKEVEHEAKNRYFISVFFSDDAPMAQALLFMIFHNIKGIGSLLYSSVSDHDIFASSPDRSVTSCEMILNTEMEASELYPYFELTYVDKTVIIDISTNSLQNLAVPDTPNTFAFFEMFFNEFKKIYDVLFDDQTINSSELLTIIREQAAKIGNEAENASPHAVKWEIKRCCERCLLLLTGKTKLGNESRNMIRNEFMEMFEKVYRFVRGRLIFKIFKARNRNFKNQLSEIVERMDKTLVRKLLIDVSALNEWETSDLTFLIDLKRQLRGKGITIAVIAGVPLNKRLVNILDSIAPIERFSVFDTELNAALGDYAAEGRSNIWGGAAK</sequence>
<keyword evidence="5" id="KW-1185">Reference proteome</keyword>